<dbReference type="AlphaFoldDB" id="A0A4Z2HX46"/>
<dbReference type="EMBL" id="SRLO01000164">
    <property type="protein sequence ID" value="TNN70409.1"/>
    <property type="molecule type" value="Genomic_DNA"/>
</dbReference>
<gene>
    <name evidence="1" type="ORF">EYF80_019435</name>
</gene>
<evidence type="ECO:0000313" key="1">
    <source>
        <dbReference type="EMBL" id="TNN70409.1"/>
    </source>
</evidence>
<reference evidence="1 2" key="1">
    <citation type="submission" date="2019-03" db="EMBL/GenBank/DDBJ databases">
        <title>First draft genome of Liparis tanakae, snailfish: a comprehensive survey of snailfish specific genes.</title>
        <authorList>
            <person name="Kim W."/>
            <person name="Song I."/>
            <person name="Jeong J.-H."/>
            <person name="Kim D."/>
            <person name="Kim S."/>
            <person name="Ryu S."/>
            <person name="Song J.Y."/>
            <person name="Lee S.K."/>
        </authorList>
    </citation>
    <scope>NUCLEOTIDE SEQUENCE [LARGE SCALE GENOMIC DNA]</scope>
    <source>
        <tissue evidence="1">Muscle</tissue>
    </source>
</reference>
<proteinExistence type="predicted"/>
<organism evidence="1 2">
    <name type="scientific">Liparis tanakae</name>
    <name type="common">Tanaka's snailfish</name>
    <dbReference type="NCBI Taxonomy" id="230148"/>
    <lineage>
        <taxon>Eukaryota</taxon>
        <taxon>Metazoa</taxon>
        <taxon>Chordata</taxon>
        <taxon>Craniata</taxon>
        <taxon>Vertebrata</taxon>
        <taxon>Euteleostomi</taxon>
        <taxon>Actinopterygii</taxon>
        <taxon>Neopterygii</taxon>
        <taxon>Teleostei</taxon>
        <taxon>Neoteleostei</taxon>
        <taxon>Acanthomorphata</taxon>
        <taxon>Eupercaria</taxon>
        <taxon>Perciformes</taxon>
        <taxon>Cottioidei</taxon>
        <taxon>Cottales</taxon>
        <taxon>Liparidae</taxon>
        <taxon>Liparis</taxon>
    </lineage>
</organism>
<dbReference type="Proteomes" id="UP000314294">
    <property type="component" value="Unassembled WGS sequence"/>
</dbReference>
<comment type="caution">
    <text evidence="1">The sequence shown here is derived from an EMBL/GenBank/DDBJ whole genome shotgun (WGS) entry which is preliminary data.</text>
</comment>
<protein>
    <submittedName>
        <fullName evidence="1">Uncharacterized protein</fullName>
    </submittedName>
</protein>
<evidence type="ECO:0000313" key="2">
    <source>
        <dbReference type="Proteomes" id="UP000314294"/>
    </source>
</evidence>
<keyword evidence="2" id="KW-1185">Reference proteome</keyword>
<accession>A0A4Z2HX46</accession>
<sequence>MRGVEATPRQLLIAARQLRVIDLADLGELGSVVRVFNTAIGRSPLSPSHIPPLQLPHLRAQECSRPSRLN</sequence>
<name>A0A4Z2HX46_9TELE</name>